<proteinExistence type="predicted"/>
<evidence type="ECO:0000313" key="3">
    <source>
        <dbReference type="EMBL" id="SUZ90094.1"/>
    </source>
</evidence>
<keyword evidence="2" id="KW-0548">Nucleotidyltransferase</keyword>
<dbReference type="CDD" id="cd02516">
    <property type="entry name" value="CDP-ME_synthetase"/>
    <property type="match status" value="1"/>
</dbReference>
<dbReference type="GO" id="GO:0050518">
    <property type="term" value="F:2-C-methyl-D-erythritol 4-phosphate cytidylyltransferase activity"/>
    <property type="evidence" value="ECO:0007669"/>
    <property type="project" value="InterPro"/>
</dbReference>
<evidence type="ECO:0000256" key="2">
    <source>
        <dbReference type="ARBA" id="ARBA00022695"/>
    </source>
</evidence>
<dbReference type="PANTHER" id="PTHR32125">
    <property type="entry name" value="2-C-METHYL-D-ERYTHRITOL 4-PHOSPHATE CYTIDYLYLTRANSFERASE, CHLOROPLASTIC"/>
    <property type="match status" value="1"/>
</dbReference>
<dbReference type="Gene3D" id="3.90.550.10">
    <property type="entry name" value="Spore Coat Polysaccharide Biosynthesis Protein SpsA, Chain A"/>
    <property type="match status" value="1"/>
</dbReference>
<evidence type="ECO:0008006" key="4">
    <source>
        <dbReference type="Google" id="ProtNLM"/>
    </source>
</evidence>
<dbReference type="PANTHER" id="PTHR32125:SF4">
    <property type="entry name" value="2-C-METHYL-D-ERYTHRITOL 4-PHOSPHATE CYTIDYLYLTRANSFERASE, CHLOROPLASTIC"/>
    <property type="match status" value="1"/>
</dbReference>
<protein>
    <recommendedName>
        <fullName evidence="4">2-C-methyl-D-erythritol 4-phosphate cytidylyltransferase</fullName>
    </recommendedName>
</protein>
<dbReference type="FunFam" id="3.90.550.10:FF:000003">
    <property type="entry name" value="2-C-methyl-D-erythritol 4-phosphate cytidylyltransferase"/>
    <property type="match status" value="1"/>
</dbReference>
<dbReference type="AlphaFoldDB" id="A0A381RFT4"/>
<dbReference type="NCBIfam" id="TIGR00453">
    <property type="entry name" value="ispD"/>
    <property type="match status" value="1"/>
</dbReference>
<organism evidence="3">
    <name type="scientific">marine metagenome</name>
    <dbReference type="NCBI Taxonomy" id="408172"/>
    <lineage>
        <taxon>unclassified sequences</taxon>
        <taxon>metagenomes</taxon>
        <taxon>ecological metagenomes</taxon>
    </lineage>
</organism>
<dbReference type="SUPFAM" id="SSF53448">
    <property type="entry name" value="Nucleotide-diphospho-sugar transferases"/>
    <property type="match status" value="1"/>
</dbReference>
<evidence type="ECO:0000256" key="1">
    <source>
        <dbReference type="ARBA" id="ARBA00022679"/>
    </source>
</evidence>
<keyword evidence="1" id="KW-0808">Transferase</keyword>
<feature type="non-terminal residue" evidence="3">
    <location>
        <position position="222"/>
    </location>
</feature>
<dbReference type="InterPro" id="IPR034683">
    <property type="entry name" value="IspD/TarI"/>
</dbReference>
<dbReference type="InterPro" id="IPR029044">
    <property type="entry name" value="Nucleotide-diphossugar_trans"/>
</dbReference>
<sequence length="222" mass="24535">MVKSILNVGAVLPAAGIGARFGERKQFKHLGNKPLFLYALNVFLKCKEIAEIVIVTNEDEIEYIYHEIETLNTKKSIKVIAGGPRRQDSVMNGCTTLSSSMELVTIHDIVRPFVTNDLILSTILGCKNNDGCIAALLSNDTVKEVKNFNIVRTIDRNKIWLAQTPQTFNKKVLIEAMNNNDATDEASMVEAAGGVVSVTEGSVMNFKITTIDDWKLAEKVVY</sequence>
<gene>
    <name evidence="3" type="ORF">METZ01_LOCUS42948</name>
</gene>
<dbReference type="GO" id="GO:0008299">
    <property type="term" value="P:isoprenoid biosynthetic process"/>
    <property type="evidence" value="ECO:0007669"/>
    <property type="project" value="InterPro"/>
</dbReference>
<dbReference type="EMBL" id="UINC01001865">
    <property type="protein sequence ID" value="SUZ90094.1"/>
    <property type="molecule type" value="Genomic_DNA"/>
</dbReference>
<accession>A0A381RFT4</accession>
<dbReference type="Pfam" id="PF01128">
    <property type="entry name" value="IspD"/>
    <property type="match status" value="1"/>
</dbReference>
<dbReference type="InterPro" id="IPR050088">
    <property type="entry name" value="IspD/TarI_cytidylyltransf_bact"/>
</dbReference>
<dbReference type="InterPro" id="IPR001228">
    <property type="entry name" value="IspD"/>
</dbReference>
<reference evidence="3" key="1">
    <citation type="submission" date="2018-05" db="EMBL/GenBank/DDBJ databases">
        <authorList>
            <person name="Lanie J.A."/>
            <person name="Ng W.-L."/>
            <person name="Kazmierczak K.M."/>
            <person name="Andrzejewski T.M."/>
            <person name="Davidsen T.M."/>
            <person name="Wayne K.J."/>
            <person name="Tettelin H."/>
            <person name="Glass J.I."/>
            <person name="Rusch D."/>
            <person name="Podicherti R."/>
            <person name="Tsui H.-C.T."/>
            <person name="Winkler M.E."/>
        </authorList>
    </citation>
    <scope>NUCLEOTIDE SEQUENCE</scope>
</reference>
<name>A0A381RFT4_9ZZZZ</name>